<feature type="domain" description="N-acetyltransferase" evidence="3">
    <location>
        <begin position="3"/>
        <end position="161"/>
    </location>
</feature>
<dbReference type="CDD" id="cd04301">
    <property type="entry name" value="NAT_SF"/>
    <property type="match status" value="1"/>
</dbReference>
<dbReference type="InterPro" id="IPR000182">
    <property type="entry name" value="GNAT_dom"/>
</dbReference>
<keyword evidence="1 4" id="KW-0808">Transferase</keyword>
<dbReference type="PANTHER" id="PTHR10908:SF0">
    <property type="entry name" value="SEROTONIN N-ACETYLTRANSFERASE"/>
    <property type="match status" value="1"/>
</dbReference>
<dbReference type="AlphaFoldDB" id="A0A1I5JSX7"/>
<comment type="caution">
    <text evidence="4">The sequence shown here is derived from an EMBL/GenBank/DDBJ whole genome shotgun (WGS) entry which is preliminary data.</text>
</comment>
<name>A0A1I5JSX7_9FIRM</name>
<dbReference type="SUPFAM" id="SSF55729">
    <property type="entry name" value="Acyl-CoA N-acyltransferases (Nat)"/>
    <property type="match status" value="1"/>
</dbReference>
<sequence length="162" mass="17950">MNIRIRQARPEDLSSIAALEAACFPAAEAADSAAFEQRIKTFPESFFVAEVEGQIIGMINGCVTDDETISDILFEDSSRHNPHGRYQSIFGLDVLPGWQHKGIATILMTYLIHKAMDSGREGLILTCKERLIPFYESFGYQNLGVSASTHGGAVWYDMLLAF</sequence>
<dbReference type="Proteomes" id="UP000586254">
    <property type="component" value="Unassembled WGS sequence"/>
</dbReference>
<protein>
    <submittedName>
        <fullName evidence="4">GNAT family N-acetyltransferase</fullName>
    </submittedName>
</protein>
<dbReference type="EMBL" id="JACCKS010000013">
    <property type="protein sequence ID" value="NZA38869.1"/>
    <property type="molecule type" value="Genomic_DNA"/>
</dbReference>
<reference evidence="4 5" key="1">
    <citation type="submission" date="2020-07" db="EMBL/GenBank/DDBJ databases">
        <title>Organ Donor 1.</title>
        <authorList>
            <person name="Marsh A.J."/>
            <person name="Azcarate-Peril M.A."/>
        </authorList>
    </citation>
    <scope>NUCLEOTIDE SEQUENCE [LARGE SCALE GENOMIC DNA]</scope>
    <source>
        <strain evidence="4 5">AMC0717</strain>
    </source>
</reference>
<dbReference type="InterPro" id="IPR051635">
    <property type="entry name" value="SNAT-like"/>
</dbReference>
<evidence type="ECO:0000256" key="1">
    <source>
        <dbReference type="ARBA" id="ARBA00022679"/>
    </source>
</evidence>
<evidence type="ECO:0000313" key="5">
    <source>
        <dbReference type="Proteomes" id="UP000586254"/>
    </source>
</evidence>
<evidence type="ECO:0000256" key="2">
    <source>
        <dbReference type="ARBA" id="ARBA00023315"/>
    </source>
</evidence>
<proteinExistence type="predicted"/>
<organism evidence="4 5">
    <name type="scientific">Eubacterium callanderi</name>
    <dbReference type="NCBI Taxonomy" id="53442"/>
    <lineage>
        <taxon>Bacteria</taxon>
        <taxon>Bacillati</taxon>
        <taxon>Bacillota</taxon>
        <taxon>Clostridia</taxon>
        <taxon>Eubacteriales</taxon>
        <taxon>Eubacteriaceae</taxon>
        <taxon>Eubacterium</taxon>
    </lineage>
</organism>
<dbReference type="RefSeq" id="WP_090412935.1">
    <property type="nucleotide sequence ID" value="NZ_CABJAI010000020.1"/>
</dbReference>
<dbReference type="GO" id="GO:0008080">
    <property type="term" value="F:N-acetyltransferase activity"/>
    <property type="evidence" value="ECO:0007669"/>
    <property type="project" value="UniProtKB-ARBA"/>
</dbReference>
<evidence type="ECO:0000259" key="3">
    <source>
        <dbReference type="PROSITE" id="PS51186"/>
    </source>
</evidence>
<dbReference type="PANTHER" id="PTHR10908">
    <property type="entry name" value="SEROTONIN N-ACETYLTRANSFERASE"/>
    <property type="match status" value="1"/>
</dbReference>
<accession>A0A1I5JSX7</accession>
<dbReference type="InterPro" id="IPR016181">
    <property type="entry name" value="Acyl_CoA_acyltransferase"/>
</dbReference>
<dbReference type="PROSITE" id="PS51186">
    <property type="entry name" value="GNAT"/>
    <property type="match status" value="1"/>
</dbReference>
<dbReference type="Pfam" id="PF00583">
    <property type="entry name" value="Acetyltransf_1"/>
    <property type="match status" value="1"/>
</dbReference>
<dbReference type="Gene3D" id="3.40.630.30">
    <property type="match status" value="1"/>
</dbReference>
<keyword evidence="2" id="KW-0012">Acyltransferase</keyword>
<evidence type="ECO:0000313" key="4">
    <source>
        <dbReference type="EMBL" id="NZA38869.1"/>
    </source>
</evidence>
<gene>
    <name evidence="4" type="ORF">H0N91_12215</name>
</gene>